<gene>
    <name evidence="3" type="ORF">ACELLULO517_10900</name>
</gene>
<dbReference type="InterPro" id="IPR009506">
    <property type="entry name" value="YjiS-like"/>
</dbReference>
<reference evidence="3 4" key="1">
    <citation type="journal article" date="2021" name="Microorganisms">
        <title>Acidisoma silvae sp. nov. and Acidisomacellulosilytica sp. nov., Two Acidophilic Bacteria Isolated from Decaying Wood, Hydrolyzing Cellulose and Producing Poly-3-hydroxybutyrate.</title>
        <authorList>
            <person name="Mieszkin S."/>
            <person name="Pouder E."/>
            <person name="Uroz S."/>
            <person name="Simon-Colin C."/>
            <person name="Alain K."/>
        </authorList>
    </citation>
    <scope>NUCLEOTIDE SEQUENCE [LARGE SCALE GENOMIC DNA]</scope>
    <source>
        <strain evidence="3 4">HW T5.17</strain>
    </source>
</reference>
<dbReference type="EMBL" id="JAESVA010000003">
    <property type="protein sequence ID" value="MCB8880741.1"/>
    <property type="molecule type" value="Genomic_DNA"/>
</dbReference>
<name>A0A964E3T9_9PROT</name>
<evidence type="ECO:0000313" key="3">
    <source>
        <dbReference type="EMBL" id="MCB8880741.1"/>
    </source>
</evidence>
<protein>
    <submittedName>
        <fullName evidence="3">DUF1127 domain-containing protein</fullName>
    </submittedName>
</protein>
<evidence type="ECO:0000313" key="4">
    <source>
        <dbReference type="Proteomes" id="UP000721844"/>
    </source>
</evidence>
<dbReference type="AlphaFoldDB" id="A0A964E3T9"/>
<dbReference type="RefSeq" id="WP_227307399.1">
    <property type="nucleotide sequence ID" value="NZ_JAESVA010000003.1"/>
</dbReference>
<feature type="region of interest" description="Disordered" evidence="1">
    <location>
        <begin position="1"/>
        <end position="20"/>
    </location>
</feature>
<evidence type="ECO:0000259" key="2">
    <source>
        <dbReference type="Pfam" id="PF06568"/>
    </source>
</evidence>
<comment type="caution">
    <text evidence="3">The sequence shown here is derived from an EMBL/GenBank/DDBJ whole genome shotgun (WGS) entry which is preliminary data.</text>
</comment>
<feature type="domain" description="YjiS-like" evidence="2">
    <location>
        <begin position="31"/>
        <end position="65"/>
    </location>
</feature>
<feature type="compositionally biased region" description="Polar residues" evidence="1">
    <location>
        <begin position="1"/>
        <end position="12"/>
    </location>
</feature>
<dbReference type="Proteomes" id="UP000721844">
    <property type="component" value="Unassembled WGS sequence"/>
</dbReference>
<accession>A0A964E3T9</accession>
<organism evidence="3 4">
    <name type="scientific">Acidisoma cellulosilyticum</name>
    <dbReference type="NCBI Taxonomy" id="2802395"/>
    <lineage>
        <taxon>Bacteria</taxon>
        <taxon>Pseudomonadati</taxon>
        <taxon>Pseudomonadota</taxon>
        <taxon>Alphaproteobacteria</taxon>
        <taxon>Acetobacterales</taxon>
        <taxon>Acidocellaceae</taxon>
        <taxon>Acidisoma</taxon>
    </lineage>
</organism>
<sequence length="76" mass="8413">MNAFINTSSTGRATHGANASRFGGSVARVGRWLRDVSRRNAVINELDRLSDRELADIGLNRNEIRSVFALANRDAR</sequence>
<proteinExistence type="predicted"/>
<dbReference type="Pfam" id="PF06568">
    <property type="entry name" value="YjiS-like"/>
    <property type="match status" value="1"/>
</dbReference>
<evidence type="ECO:0000256" key="1">
    <source>
        <dbReference type="SAM" id="MobiDB-lite"/>
    </source>
</evidence>
<keyword evidence="4" id="KW-1185">Reference proteome</keyword>